<keyword evidence="4" id="KW-1185">Reference proteome</keyword>
<dbReference type="PANTHER" id="PTHR34700">
    <property type="entry name" value="POTASSIUM BINDING PROTEIN KBP"/>
    <property type="match status" value="1"/>
</dbReference>
<sequence>MKQFAPLFVILSLLAGTQAAFGQQIELCEPMLDESVLSQGAVFVYIPAADVIDLPEYEDLAYLWAFNPGDAAEPLEFLSVASLAAAASSDAATGIIPRHIRNNEYFLESVRLRDMAQQAFDYGDYDASANYAAEALRYAQLSDEYVALQLKIRDADNAIARARDRMAWAASRGIDKSYPARYGEAQTSYDEAVTARGNEDWDGAIAAAQRVLYVLADATEVLPLPAQYTVRTWATERDCLWNIAGYSWVYGDSFQWKRLYEANKAKMPEANNPDLIHPGTILDIPSIRGETRQGMWQAGRSYSPLPKAR</sequence>
<proteinExistence type="predicted"/>
<dbReference type="KEGG" id="bhc:JFL75_07095"/>
<organism evidence="3 4">
    <name type="scientific">Breznakiella homolactica</name>
    <dbReference type="NCBI Taxonomy" id="2798577"/>
    <lineage>
        <taxon>Bacteria</taxon>
        <taxon>Pseudomonadati</taxon>
        <taxon>Spirochaetota</taxon>
        <taxon>Spirochaetia</taxon>
        <taxon>Spirochaetales</taxon>
        <taxon>Breznakiellaceae</taxon>
        <taxon>Breznakiella</taxon>
    </lineage>
</organism>
<dbReference type="RefSeq" id="WP_215627981.1">
    <property type="nucleotide sequence ID" value="NZ_CP067089.2"/>
</dbReference>
<evidence type="ECO:0000256" key="1">
    <source>
        <dbReference type="SAM" id="Coils"/>
    </source>
</evidence>
<keyword evidence="1" id="KW-0175">Coiled coil</keyword>
<dbReference type="InterPro" id="IPR036779">
    <property type="entry name" value="LysM_dom_sf"/>
</dbReference>
<evidence type="ECO:0008006" key="5">
    <source>
        <dbReference type="Google" id="ProtNLM"/>
    </source>
</evidence>
<evidence type="ECO:0000313" key="4">
    <source>
        <dbReference type="Proteomes" id="UP000595917"/>
    </source>
</evidence>
<dbReference type="Gene3D" id="3.10.350.10">
    <property type="entry name" value="LysM domain"/>
    <property type="match status" value="1"/>
</dbReference>
<evidence type="ECO:0000256" key="2">
    <source>
        <dbReference type="SAM" id="SignalP"/>
    </source>
</evidence>
<reference evidence="3" key="1">
    <citation type="submission" date="2021-01" db="EMBL/GenBank/DDBJ databases">
        <title>Description of Breznakiella homolactica.</title>
        <authorList>
            <person name="Song Y."/>
            <person name="Brune A."/>
        </authorList>
    </citation>
    <scope>NUCLEOTIDE SEQUENCE</scope>
    <source>
        <strain evidence="3">RmG30</strain>
    </source>
</reference>
<accession>A0A7T7XQK7</accession>
<dbReference type="PANTHER" id="PTHR34700:SF4">
    <property type="entry name" value="PHAGE-LIKE ELEMENT PBSX PROTEIN XKDP"/>
    <property type="match status" value="1"/>
</dbReference>
<dbReference type="InterPro" id="IPR052196">
    <property type="entry name" value="Bact_Kbp"/>
</dbReference>
<keyword evidence="2" id="KW-0732">Signal</keyword>
<gene>
    <name evidence="3" type="ORF">JFL75_07095</name>
</gene>
<dbReference type="AlphaFoldDB" id="A0A7T7XQK7"/>
<name>A0A7T7XQK7_9SPIR</name>
<dbReference type="EMBL" id="CP067089">
    <property type="protein sequence ID" value="QQO10676.1"/>
    <property type="molecule type" value="Genomic_DNA"/>
</dbReference>
<feature type="chain" id="PRO_5030907400" description="LysM domain-containing protein" evidence="2">
    <location>
        <begin position="23"/>
        <end position="309"/>
    </location>
</feature>
<evidence type="ECO:0000313" key="3">
    <source>
        <dbReference type="EMBL" id="QQO10676.1"/>
    </source>
</evidence>
<feature type="signal peptide" evidence="2">
    <location>
        <begin position="1"/>
        <end position="22"/>
    </location>
</feature>
<protein>
    <recommendedName>
        <fullName evidence="5">LysM domain-containing protein</fullName>
    </recommendedName>
</protein>
<feature type="coiled-coil region" evidence="1">
    <location>
        <begin position="138"/>
        <end position="165"/>
    </location>
</feature>
<dbReference type="Proteomes" id="UP000595917">
    <property type="component" value="Chromosome"/>
</dbReference>